<keyword evidence="4" id="KW-1185">Reference proteome</keyword>
<dbReference type="Proteomes" id="UP001499882">
    <property type="component" value="Unassembled WGS sequence"/>
</dbReference>
<dbReference type="PROSITE" id="PS50965">
    <property type="entry name" value="NERD"/>
    <property type="match status" value="1"/>
</dbReference>
<protein>
    <recommendedName>
        <fullName evidence="2">NERD domain-containing protein</fullName>
    </recommendedName>
</protein>
<gene>
    <name evidence="3" type="ORF">GCM10023350_10970</name>
</gene>
<reference evidence="4" key="1">
    <citation type="journal article" date="2019" name="Int. J. Syst. Evol. Microbiol.">
        <title>The Global Catalogue of Microorganisms (GCM) 10K type strain sequencing project: providing services to taxonomists for standard genome sequencing and annotation.</title>
        <authorList>
            <consortium name="The Broad Institute Genomics Platform"/>
            <consortium name="The Broad Institute Genome Sequencing Center for Infectious Disease"/>
            <person name="Wu L."/>
            <person name="Ma J."/>
        </authorList>
    </citation>
    <scope>NUCLEOTIDE SEQUENCE [LARGE SCALE GENOMIC DNA]</scope>
    <source>
        <strain evidence="4">JCM 18532</strain>
    </source>
</reference>
<sequence length="112" mass="12445">MRAERASKPPTDPIDAGTPGASARREYERRQAKRETRIRKNHPKLGGLILAMTDDPQSTTAWDTGAIGEERLGQRLNELSSDTMRVLHDRRNPGTRANIDHIAVTPTGIHVI</sequence>
<evidence type="ECO:0000259" key="2">
    <source>
        <dbReference type="PROSITE" id="PS50965"/>
    </source>
</evidence>
<evidence type="ECO:0000313" key="3">
    <source>
        <dbReference type="EMBL" id="GAA4729496.1"/>
    </source>
</evidence>
<dbReference type="EMBL" id="BAABKN010000007">
    <property type="protein sequence ID" value="GAA4729496.1"/>
    <property type="molecule type" value="Genomic_DNA"/>
</dbReference>
<organism evidence="3 4">
    <name type="scientific">Nocardioides endophyticus</name>
    <dbReference type="NCBI Taxonomy" id="1353775"/>
    <lineage>
        <taxon>Bacteria</taxon>
        <taxon>Bacillati</taxon>
        <taxon>Actinomycetota</taxon>
        <taxon>Actinomycetes</taxon>
        <taxon>Propionibacteriales</taxon>
        <taxon>Nocardioidaceae</taxon>
        <taxon>Nocardioides</taxon>
    </lineage>
</organism>
<evidence type="ECO:0000256" key="1">
    <source>
        <dbReference type="SAM" id="MobiDB-lite"/>
    </source>
</evidence>
<dbReference type="RefSeq" id="WP_345525649.1">
    <property type="nucleotide sequence ID" value="NZ_BAABKN010000007.1"/>
</dbReference>
<proteinExistence type="predicted"/>
<feature type="region of interest" description="Disordered" evidence="1">
    <location>
        <begin position="1"/>
        <end position="47"/>
    </location>
</feature>
<dbReference type="InterPro" id="IPR011528">
    <property type="entry name" value="NERD"/>
</dbReference>
<feature type="domain" description="NERD" evidence="2">
    <location>
        <begin position="64"/>
        <end position="112"/>
    </location>
</feature>
<evidence type="ECO:0000313" key="4">
    <source>
        <dbReference type="Proteomes" id="UP001499882"/>
    </source>
</evidence>
<feature type="compositionally biased region" description="Basic and acidic residues" evidence="1">
    <location>
        <begin position="23"/>
        <end position="35"/>
    </location>
</feature>
<name>A0ABP8YGK5_9ACTN</name>
<dbReference type="Pfam" id="PF08378">
    <property type="entry name" value="NERD"/>
    <property type="match status" value="1"/>
</dbReference>
<accession>A0ABP8YGK5</accession>
<comment type="caution">
    <text evidence="3">The sequence shown here is derived from an EMBL/GenBank/DDBJ whole genome shotgun (WGS) entry which is preliminary data.</text>
</comment>